<dbReference type="CDD" id="cd01031">
    <property type="entry name" value="EriC"/>
    <property type="match status" value="1"/>
</dbReference>
<dbReference type="AlphaFoldDB" id="A0A9D9E676"/>
<feature type="transmembrane region" description="Helical" evidence="10">
    <location>
        <begin position="261"/>
        <end position="280"/>
    </location>
</feature>
<feature type="domain" description="RCK C-terminal" evidence="11">
    <location>
        <begin position="422"/>
        <end position="503"/>
    </location>
</feature>
<gene>
    <name evidence="12" type="ORF">IAA89_02545</name>
</gene>
<feature type="transmembrane region" description="Helical" evidence="10">
    <location>
        <begin position="292"/>
        <end position="311"/>
    </location>
</feature>
<evidence type="ECO:0000256" key="7">
    <source>
        <dbReference type="ARBA" id="ARBA00023173"/>
    </source>
</evidence>
<keyword evidence="4 10" id="KW-1133">Transmembrane helix</keyword>
<proteinExistence type="predicted"/>
<dbReference type="GO" id="GO:0005254">
    <property type="term" value="F:chloride channel activity"/>
    <property type="evidence" value="ECO:0007669"/>
    <property type="project" value="UniProtKB-KW"/>
</dbReference>
<dbReference type="Pfam" id="PF00654">
    <property type="entry name" value="Voltage_CLC"/>
    <property type="match status" value="1"/>
</dbReference>
<dbReference type="PROSITE" id="PS51202">
    <property type="entry name" value="RCK_C"/>
    <property type="match status" value="1"/>
</dbReference>
<evidence type="ECO:0000256" key="8">
    <source>
        <dbReference type="ARBA" id="ARBA00023214"/>
    </source>
</evidence>
<reference evidence="12" key="2">
    <citation type="journal article" date="2021" name="PeerJ">
        <title>Extensive microbial diversity within the chicken gut microbiome revealed by metagenomics and culture.</title>
        <authorList>
            <person name="Gilroy R."/>
            <person name="Ravi A."/>
            <person name="Getino M."/>
            <person name="Pursley I."/>
            <person name="Horton D.L."/>
            <person name="Alikhan N.F."/>
            <person name="Baker D."/>
            <person name="Gharbi K."/>
            <person name="Hall N."/>
            <person name="Watson M."/>
            <person name="Adriaenssens E.M."/>
            <person name="Foster-Nyarko E."/>
            <person name="Jarju S."/>
            <person name="Secka A."/>
            <person name="Antonio M."/>
            <person name="Oren A."/>
            <person name="Chaudhuri R.R."/>
            <person name="La Ragione R."/>
            <person name="Hildebrand F."/>
            <person name="Pallen M.J."/>
        </authorList>
    </citation>
    <scope>NUCLEOTIDE SEQUENCE</scope>
    <source>
        <strain evidence="12">C6-149</strain>
    </source>
</reference>
<evidence type="ECO:0000256" key="9">
    <source>
        <dbReference type="ARBA" id="ARBA00023303"/>
    </source>
</evidence>
<evidence type="ECO:0000256" key="2">
    <source>
        <dbReference type="ARBA" id="ARBA00022448"/>
    </source>
</evidence>
<dbReference type="GO" id="GO:0006813">
    <property type="term" value="P:potassium ion transport"/>
    <property type="evidence" value="ECO:0007669"/>
    <property type="project" value="InterPro"/>
</dbReference>
<sequence length="510" mass="56069">MRGRLDARRIKTLFAGIIVGLITGVIASIFRLIIAHTVEWVKDVYHFLHHDPKWIIAWVIFIAILGIIVGLLMKTSPQISGAGIPQVEGQLAGKYQEPWFPVLWKKFVCGIMGIGTGLMLGREGPSVQLGAVVGQGYAELTHRKGHEWRTLIASGSAAGLSAAFNAPIASTMFVIEEMYHNFSPVIWLTSFASAVCSNFVSLVVFGQVPILHIVYSKMLPLRYYWLLIGLGIVLGALGVLYQKVLLNLPKFYAKLKVPRYFDGLLIMLASILVGYFWTNAIGGSDDVIFSMAVFKSSVLVLVGLLIIRFVFSTLSYSSGLPGGIFLPILTLGSVIGCLYGQIMVNAGLMPETYVVNLVIFSMAGYFAAIGKAPFTAMLLIVEMVGSLKNLMPLALVSLTAYVTLDLMGGKPIYESLLQALIKPVEEEDYGYPDRIEVPVYDNSRLVGKRVCELKWPESSLLISIRHGEEEVIPHGDNVLEPGDTLVIETKHDNRAYVSEQIKNIKDREDG</sequence>
<feature type="transmembrane region" description="Helical" evidence="10">
    <location>
        <begin position="323"/>
        <end position="341"/>
    </location>
</feature>
<evidence type="ECO:0000256" key="1">
    <source>
        <dbReference type="ARBA" id="ARBA00004141"/>
    </source>
</evidence>
<keyword evidence="9" id="KW-0407">Ion channel</keyword>
<keyword evidence="7" id="KW-0869">Chloride channel</keyword>
<dbReference type="SUPFAM" id="SSF116726">
    <property type="entry name" value="TrkA C-terminal domain-like"/>
    <property type="match status" value="1"/>
</dbReference>
<name>A0A9D9E676_9LACO</name>
<feature type="transmembrane region" description="Helical" evidence="10">
    <location>
        <begin position="353"/>
        <end position="370"/>
    </location>
</feature>
<dbReference type="PRINTS" id="PR00762">
    <property type="entry name" value="CLCHANNEL"/>
</dbReference>
<feature type="transmembrane region" description="Helical" evidence="10">
    <location>
        <begin position="54"/>
        <end position="73"/>
    </location>
</feature>
<comment type="subcellular location">
    <subcellularLocation>
        <location evidence="1">Membrane</location>
        <topology evidence="1">Multi-pass membrane protein</topology>
    </subcellularLocation>
</comment>
<dbReference type="InterPro" id="IPR014743">
    <property type="entry name" value="Cl-channel_core"/>
</dbReference>
<feature type="transmembrane region" description="Helical" evidence="10">
    <location>
        <begin position="151"/>
        <end position="175"/>
    </location>
</feature>
<dbReference type="InterPro" id="IPR036721">
    <property type="entry name" value="RCK_C_sf"/>
</dbReference>
<evidence type="ECO:0000256" key="4">
    <source>
        <dbReference type="ARBA" id="ARBA00022989"/>
    </source>
</evidence>
<evidence type="ECO:0000313" key="12">
    <source>
        <dbReference type="EMBL" id="MBO8441307.1"/>
    </source>
</evidence>
<feature type="transmembrane region" description="Helical" evidence="10">
    <location>
        <begin position="12"/>
        <end position="34"/>
    </location>
</feature>
<feature type="transmembrane region" description="Helical" evidence="10">
    <location>
        <begin position="187"/>
        <end position="211"/>
    </location>
</feature>
<dbReference type="GO" id="GO:0008324">
    <property type="term" value="F:monoatomic cation transmembrane transporter activity"/>
    <property type="evidence" value="ECO:0007669"/>
    <property type="project" value="InterPro"/>
</dbReference>
<evidence type="ECO:0000259" key="11">
    <source>
        <dbReference type="PROSITE" id="PS51202"/>
    </source>
</evidence>
<evidence type="ECO:0000256" key="5">
    <source>
        <dbReference type="ARBA" id="ARBA00023065"/>
    </source>
</evidence>
<keyword evidence="2" id="KW-0813">Transport</keyword>
<dbReference type="PANTHER" id="PTHR43427:SF6">
    <property type="entry name" value="CHLORIDE CHANNEL PROTEIN CLC-E"/>
    <property type="match status" value="1"/>
</dbReference>
<keyword evidence="6 10" id="KW-0472">Membrane</keyword>
<dbReference type="SUPFAM" id="SSF81340">
    <property type="entry name" value="Clc chloride channel"/>
    <property type="match status" value="1"/>
</dbReference>
<dbReference type="Proteomes" id="UP000823614">
    <property type="component" value="Unassembled WGS sequence"/>
</dbReference>
<feature type="transmembrane region" description="Helical" evidence="10">
    <location>
        <begin position="223"/>
        <end position="241"/>
    </location>
</feature>
<organism evidence="12 13">
    <name type="scientific">Candidatus Gallilactobacillus intestinavium</name>
    <dbReference type="NCBI Taxonomy" id="2840838"/>
    <lineage>
        <taxon>Bacteria</taxon>
        <taxon>Bacillati</taxon>
        <taxon>Bacillota</taxon>
        <taxon>Bacilli</taxon>
        <taxon>Lactobacillales</taxon>
        <taxon>Lactobacillaceae</taxon>
        <taxon>Lactobacillaceae incertae sedis</taxon>
        <taxon>Candidatus Gallilactobacillus</taxon>
    </lineage>
</organism>
<dbReference type="PANTHER" id="PTHR43427">
    <property type="entry name" value="CHLORIDE CHANNEL PROTEIN CLC-E"/>
    <property type="match status" value="1"/>
</dbReference>
<dbReference type="InterPro" id="IPR006037">
    <property type="entry name" value="RCK_C"/>
</dbReference>
<dbReference type="Pfam" id="PF02080">
    <property type="entry name" value="TrkA_C"/>
    <property type="match status" value="1"/>
</dbReference>
<dbReference type="GO" id="GO:0034707">
    <property type="term" value="C:chloride channel complex"/>
    <property type="evidence" value="ECO:0007669"/>
    <property type="project" value="UniProtKB-KW"/>
</dbReference>
<dbReference type="Gene3D" id="3.30.70.1450">
    <property type="entry name" value="Regulator of K+ conductance, C-terminal domain"/>
    <property type="match status" value="1"/>
</dbReference>
<evidence type="ECO:0000313" key="13">
    <source>
        <dbReference type="Proteomes" id="UP000823614"/>
    </source>
</evidence>
<evidence type="ECO:0000256" key="3">
    <source>
        <dbReference type="ARBA" id="ARBA00022692"/>
    </source>
</evidence>
<dbReference type="InterPro" id="IPR050368">
    <property type="entry name" value="ClC-type_chloride_channel"/>
</dbReference>
<comment type="caution">
    <text evidence="12">The sequence shown here is derived from an EMBL/GenBank/DDBJ whole genome shotgun (WGS) entry which is preliminary data.</text>
</comment>
<keyword evidence="8" id="KW-0868">Chloride</keyword>
<protein>
    <submittedName>
        <fullName evidence="12">ClC family H(+)/Cl(-) exchange transporter</fullName>
    </submittedName>
</protein>
<keyword evidence="3 10" id="KW-0812">Transmembrane</keyword>
<reference evidence="12" key="1">
    <citation type="submission" date="2020-10" db="EMBL/GenBank/DDBJ databases">
        <authorList>
            <person name="Gilroy R."/>
        </authorList>
    </citation>
    <scope>NUCLEOTIDE SEQUENCE</scope>
    <source>
        <strain evidence="12">C6-149</strain>
    </source>
</reference>
<evidence type="ECO:0000256" key="10">
    <source>
        <dbReference type="SAM" id="Phobius"/>
    </source>
</evidence>
<dbReference type="Gene3D" id="1.10.3080.10">
    <property type="entry name" value="Clc chloride channel"/>
    <property type="match status" value="1"/>
</dbReference>
<dbReference type="InterPro" id="IPR001807">
    <property type="entry name" value="ClC"/>
</dbReference>
<accession>A0A9D9E676</accession>
<keyword evidence="5" id="KW-0406">Ion transport</keyword>
<dbReference type="EMBL" id="JADIMP010000049">
    <property type="protein sequence ID" value="MBO8441307.1"/>
    <property type="molecule type" value="Genomic_DNA"/>
</dbReference>
<evidence type="ECO:0000256" key="6">
    <source>
        <dbReference type="ARBA" id="ARBA00023136"/>
    </source>
</evidence>